<feature type="coiled-coil region" evidence="1">
    <location>
        <begin position="195"/>
        <end position="222"/>
    </location>
</feature>
<keyword evidence="1" id="KW-0175">Coiled coil</keyword>
<dbReference type="EMBL" id="CADEPI010000247">
    <property type="protein sequence ID" value="CAB3381810.1"/>
    <property type="molecule type" value="Genomic_DNA"/>
</dbReference>
<feature type="coiled-coil region" evidence="1">
    <location>
        <begin position="256"/>
        <end position="283"/>
    </location>
</feature>
<evidence type="ECO:0000313" key="3">
    <source>
        <dbReference type="Proteomes" id="UP000494165"/>
    </source>
</evidence>
<reference evidence="2 3" key="1">
    <citation type="submission" date="2020-04" db="EMBL/GenBank/DDBJ databases">
        <authorList>
            <person name="Alioto T."/>
            <person name="Alioto T."/>
            <person name="Gomez Garrido J."/>
        </authorList>
    </citation>
    <scope>NUCLEOTIDE SEQUENCE [LARGE SCALE GENOMIC DNA]</scope>
</reference>
<name>A0A8S1DHK4_9INSE</name>
<organism evidence="2 3">
    <name type="scientific">Cloeon dipterum</name>
    <dbReference type="NCBI Taxonomy" id="197152"/>
    <lineage>
        <taxon>Eukaryota</taxon>
        <taxon>Metazoa</taxon>
        <taxon>Ecdysozoa</taxon>
        <taxon>Arthropoda</taxon>
        <taxon>Hexapoda</taxon>
        <taxon>Insecta</taxon>
        <taxon>Pterygota</taxon>
        <taxon>Palaeoptera</taxon>
        <taxon>Ephemeroptera</taxon>
        <taxon>Pisciforma</taxon>
        <taxon>Baetidae</taxon>
        <taxon>Cloeon</taxon>
    </lineage>
</organism>
<dbReference type="Proteomes" id="UP000494165">
    <property type="component" value="Unassembled WGS sequence"/>
</dbReference>
<proteinExistence type="predicted"/>
<feature type="coiled-coil region" evidence="1">
    <location>
        <begin position="127"/>
        <end position="154"/>
    </location>
</feature>
<sequence length="455" mass="52301">MSDFYGRLAKDALEDDVSDVSDGELQKMLANMDDLDAGLFGTANIPKTVPKSPSPPLPDPDVREKFFKTEDEIVPRVDERRVADAIPASQESKPVATPVKVELTDKMKEQILAMIKEEQQIQSDDINSRLKEELGSLKQQNLELKEKLVHLEGLVSSQKGNIKELYKALENAGISFTEQLDVNLKQFQRTLQEQNLTQKEKLTAVQCQLSQLEERVQDMQQEADSIQPVQLSLKEKISSLQVGCAESHDQLVTFISNVREINLEEEKKTRKQLEEKIFKLSSQIGNWEILDRKLDLFEGRLEKIVSSISCNRNEEELVKRLNRSENSILQKLNYCSSQQVRHENWHQQQLSNISEHLEQRLWGVQMHLDMVVASLKSEVSTLRTDTNNRMGDMENKVISAEDETSRLSRLAERLCALLQLWEVRNRETTKIQQVAEQSLRERFSLAMAEMKQDDK</sequence>
<accession>A0A8S1DHK4</accession>
<evidence type="ECO:0000313" key="2">
    <source>
        <dbReference type="EMBL" id="CAB3381810.1"/>
    </source>
</evidence>
<dbReference type="AlphaFoldDB" id="A0A8S1DHK4"/>
<comment type="caution">
    <text evidence="2">The sequence shown here is derived from an EMBL/GenBank/DDBJ whole genome shotgun (WGS) entry which is preliminary data.</text>
</comment>
<keyword evidence="3" id="KW-1185">Reference proteome</keyword>
<protein>
    <submittedName>
        <fullName evidence="2">Uncharacterized protein</fullName>
    </submittedName>
</protein>
<gene>
    <name evidence="2" type="ORF">CLODIP_2_CD01209</name>
</gene>
<evidence type="ECO:0000256" key="1">
    <source>
        <dbReference type="SAM" id="Coils"/>
    </source>
</evidence>